<evidence type="ECO:0000313" key="1">
    <source>
        <dbReference type="EMBL" id="BDD53913.1"/>
    </source>
</evidence>
<dbReference type="Proteomes" id="UP001320460">
    <property type="component" value="Chromosome"/>
</dbReference>
<keyword evidence="2" id="KW-1185">Reference proteome</keyword>
<proteinExistence type="predicted"/>
<reference evidence="1 2" key="1">
    <citation type="submission" date="2021-12" db="EMBL/GenBank/DDBJ databases">
        <title>Complete genome sequence of Phytobacter diazotrophicus TA9734.</title>
        <authorList>
            <person name="Kubota H."/>
            <person name="Nakayama Y."/>
            <person name="Ariyoshi T."/>
        </authorList>
    </citation>
    <scope>NUCLEOTIDE SEQUENCE [LARGE SCALE GENOMIC DNA]</scope>
    <source>
        <strain evidence="1 2">TA9734</strain>
    </source>
</reference>
<protein>
    <submittedName>
        <fullName evidence="1">Uncharacterized protein</fullName>
    </submittedName>
</protein>
<organism evidence="1 2">
    <name type="scientific">Phytobacter diazotrophicus</name>
    <dbReference type="NCBI Taxonomy" id="395631"/>
    <lineage>
        <taxon>Bacteria</taxon>
        <taxon>Pseudomonadati</taxon>
        <taxon>Pseudomonadota</taxon>
        <taxon>Gammaproteobacteria</taxon>
        <taxon>Enterobacterales</taxon>
        <taxon>Enterobacteriaceae</taxon>
        <taxon>Phytobacter</taxon>
    </lineage>
</organism>
<sequence length="37" mass="4324">MLAVMNWINCSPEKTRKSDFRAQQIKTPATYLLAFFC</sequence>
<name>A0ABM7W2W6_9ENTR</name>
<dbReference type="EMBL" id="AP025334">
    <property type="protein sequence ID" value="BDD53913.1"/>
    <property type="molecule type" value="Genomic_DNA"/>
</dbReference>
<gene>
    <name evidence="1" type="ORF">PDTA9734_54000</name>
</gene>
<accession>A0ABM7W2W6</accession>
<evidence type="ECO:0000313" key="2">
    <source>
        <dbReference type="Proteomes" id="UP001320460"/>
    </source>
</evidence>